<feature type="region of interest" description="Disordered" evidence="1">
    <location>
        <begin position="241"/>
        <end position="337"/>
    </location>
</feature>
<reference evidence="3" key="1">
    <citation type="submission" date="2020-03" db="EMBL/GenBank/DDBJ databases">
        <authorList>
            <person name="He L."/>
        </authorList>
    </citation>
    <scope>NUCLEOTIDE SEQUENCE</scope>
    <source>
        <strain evidence="3">CkLH20</strain>
    </source>
</reference>
<dbReference type="PANTHER" id="PTHR36182:SF2">
    <property type="entry name" value="LYTIC POLYSACCHARIDE MONOOXYGENASE"/>
    <property type="match status" value="1"/>
</dbReference>
<sequence length="429" mass="43160">MRSTRTSIIAAVLASAATAHVVLENPKPFKSVADGPTNPVSSTGADFPCKIPAGAAYAVDGERTVYALGEPQVATFKGQAVHGGGSCQFALSADTEPTKESSWMVIHSVEGGCPARNQRGNLEGPNSDEYSFTIPEGIAPGEYTFAWIWLARVGGQPEYYMNCAPITVVPAKKRKRVAWGERRMASALARRARFPELFMANMGEVSGGCTTGEALNAQVPIRFPNHGDDVIDYAEGEANLFEQPCDGNPRAGGAGGGGAEKPGSSSVAVPSSAVGSPSSSVAGPSEGGADSGSAPATTSTAPATTPSSVVTTSPVATPPAQPPASTVSPAPAPSPAPSCAVPVISTVEVTVTVTATITAEVPAASGVPAAPSSPAAPPPAGCTEGYLTCLADETHFATCTGGQLTGPQPIAPGFKCRAGEGEGLDISPL</sequence>
<organism evidence="3 4">
    <name type="scientific">Colletotrichum karsti</name>
    <dbReference type="NCBI Taxonomy" id="1095194"/>
    <lineage>
        <taxon>Eukaryota</taxon>
        <taxon>Fungi</taxon>
        <taxon>Dikarya</taxon>
        <taxon>Ascomycota</taxon>
        <taxon>Pezizomycotina</taxon>
        <taxon>Sordariomycetes</taxon>
        <taxon>Hypocreomycetidae</taxon>
        <taxon>Glomerellales</taxon>
        <taxon>Glomerellaceae</taxon>
        <taxon>Colletotrichum</taxon>
        <taxon>Colletotrichum boninense species complex</taxon>
    </lineage>
</organism>
<evidence type="ECO:0000256" key="1">
    <source>
        <dbReference type="SAM" id="MobiDB-lite"/>
    </source>
</evidence>
<protein>
    <submittedName>
        <fullName evidence="3">Glycoside hydrolase</fullName>
    </submittedName>
</protein>
<dbReference type="EMBL" id="JAATWM020000032">
    <property type="protein sequence ID" value="KAF9873372.1"/>
    <property type="molecule type" value="Genomic_DNA"/>
</dbReference>
<keyword evidence="3" id="KW-0378">Hydrolase</keyword>
<dbReference type="PANTHER" id="PTHR36182">
    <property type="entry name" value="PROTEIN, PUTATIVE (AFU_ORTHOLOGUE AFUA_6G10930)-RELATED"/>
    <property type="match status" value="1"/>
</dbReference>
<dbReference type="AlphaFoldDB" id="A0A9P6HY27"/>
<feature type="compositionally biased region" description="Low complexity" evidence="1">
    <location>
        <begin position="291"/>
        <end position="315"/>
    </location>
</feature>
<feature type="compositionally biased region" description="Low complexity" evidence="1">
    <location>
        <begin position="262"/>
        <end position="284"/>
    </location>
</feature>
<comment type="caution">
    <text evidence="3">The sequence shown here is derived from an EMBL/GenBank/DDBJ whole genome shotgun (WGS) entry which is preliminary data.</text>
</comment>
<evidence type="ECO:0000313" key="4">
    <source>
        <dbReference type="Proteomes" id="UP000781932"/>
    </source>
</evidence>
<dbReference type="Proteomes" id="UP000781932">
    <property type="component" value="Unassembled WGS sequence"/>
</dbReference>
<evidence type="ECO:0000313" key="3">
    <source>
        <dbReference type="EMBL" id="KAF9873372.1"/>
    </source>
</evidence>
<name>A0A9P6HY27_9PEZI</name>
<dbReference type="GO" id="GO:0016787">
    <property type="term" value="F:hydrolase activity"/>
    <property type="evidence" value="ECO:0007669"/>
    <property type="project" value="UniProtKB-KW"/>
</dbReference>
<keyword evidence="2" id="KW-0732">Signal</keyword>
<dbReference type="GeneID" id="62164974"/>
<accession>A0A9P6HY27</accession>
<keyword evidence="4" id="KW-1185">Reference proteome</keyword>
<dbReference type="RefSeq" id="XP_038742833.1">
    <property type="nucleotide sequence ID" value="XM_038891900.1"/>
</dbReference>
<reference evidence="3" key="2">
    <citation type="submission" date="2020-11" db="EMBL/GenBank/DDBJ databases">
        <title>Whole genome sequencing of Colletotrichum sp.</title>
        <authorList>
            <person name="Li H."/>
        </authorList>
    </citation>
    <scope>NUCLEOTIDE SEQUENCE</scope>
    <source>
        <strain evidence="3">CkLH20</strain>
    </source>
</reference>
<evidence type="ECO:0000256" key="2">
    <source>
        <dbReference type="SAM" id="SignalP"/>
    </source>
</evidence>
<feature type="compositionally biased region" description="Gly residues" evidence="1">
    <location>
        <begin position="250"/>
        <end position="260"/>
    </location>
</feature>
<feature type="chain" id="PRO_5040323397" evidence="2">
    <location>
        <begin position="20"/>
        <end position="429"/>
    </location>
</feature>
<feature type="signal peptide" evidence="2">
    <location>
        <begin position="1"/>
        <end position="19"/>
    </location>
</feature>
<dbReference type="Gene3D" id="2.70.50.70">
    <property type="match status" value="1"/>
</dbReference>
<proteinExistence type="predicted"/>
<gene>
    <name evidence="3" type="ORF">CkaCkLH20_09185</name>
</gene>
<dbReference type="OrthoDB" id="2342176at2759"/>